<protein>
    <submittedName>
        <fullName evidence="2">HNH endonuclease</fullName>
    </submittedName>
</protein>
<dbReference type="Proteomes" id="UP000553343">
    <property type="component" value="Unassembled WGS sequence"/>
</dbReference>
<name>A0A850T9R2_9BACT</name>
<accession>A0A850T9R2</accession>
<keyword evidence="2" id="KW-0540">Nuclease</keyword>
<dbReference type="AlphaFoldDB" id="A0A850T9R2"/>
<dbReference type="GO" id="GO:0008270">
    <property type="term" value="F:zinc ion binding"/>
    <property type="evidence" value="ECO:0007669"/>
    <property type="project" value="InterPro"/>
</dbReference>
<evidence type="ECO:0000313" key="2">
    <source>
        <dbReference type="EMBL" id="NWH06035.1"/>
    </source>
</evidence>
<dbReference type="CDD" id="cd00085">
    <property type="entry name" value="HNHc"/>
    <property type="match status" value="1"/>
</dbReference>
<feature type="domain" description="HNH" evidence="1">
    <location>
        <begin position="192"/>
        <end position="244"/>
    </location>
</feature>
<reference evidence="2 3" key="1">
    <citation type="submission" date="2020-06" db="EMBL/GenBank/DDBJ databases">
        <title>High-quality draft genome of sulfate reducer Desulfobacter latus type strain AcrS2 isolated from marine sediment.</title>
        <authorList>
            <person name="Hoppe M."/>
            <person name="Larsen C.K."/>
            <person name="Marshall I.P.G."/>
            <person name="Schramm A."/>
            <person name="Marietou A.G."/>
        </authorList>
    </citation>
    <scope>NUCLEOTIDE SEQUENCE [LARGE SCALE GENOMIC DNA]</scope>
    <source>
        <strain evidence="2 3">AcRS2</strain>
    </source>
</reference>
<dbReference type="GO" id="GO:0004519">
    <property type="term" value="F:endonuclease activity"/>
    <property type="evidence" value="ECO:0007669"/>
    <property type="project" value="UniProtKB-KW"/>
</dbReference>
<comment type="caution">
    <text evidence="2">The sequence shown here is derived from an EMBL/GenBank/DDBJ whole genome shotgun (WGS) entry which is preliminary data.</text>
</comment>
<proteinExistence type="predicted"/>
<sequence>MRNFIMAWNPIKWQWDNLDDQIQQVQIKGSIEEPWTCGNRKDLPIGSRVFLFKQGNKQKGIIGAGFTLTEPQEEPHYNTQLAVKGRAVKRVNVRWYLLEREPIIPLERLMLPPFSSRKWIFQASGYEIEKSISDALLTELSNLSKRKIFCLPEEETIHLGYHEGTVCSILINKYERNLQAREKCIEHWGTRCIVCGFDFGLTFGKFAVGFIHVHHIKPLYEIKSDYKVDPVHDLRPVCPNCHAVLHMRKPPMSIEELKLIINTE</sequence>
<evidence type="ECO:0000313" key="3">
    <source>
        <dbReference type="Proteomes" id="UP000553343"/>
    </source>
</evidence>
<dbReference type="InterPro" id="IPR003615">
    <property type="entry name" value="HNH_nuc"/>
</dbReference>
<keyword evidence="2" id="KW-0255">Endonuclease</keyword>
<keyword evidence="3" id="KW-1185">Reference proteome</keyword>
<keyword evidence="2" id="KW-0378">Hydrolase</keyword>
<gene>
    <name evidence="2" type="ORF">HXW94_13735</name>
</gene>
<evidence type="ECO:0000259" key="1">
    <source>
        <dbReference type="Pfam" id="PF01844"/>
    </source>
</evidence>
<dbReference type="InterPro" id="IPR002711">
    <property type="entry name" value="HNH"/>
</dbReference>
<organism evidence="2 3">
    <name type="scientific">Desulfobacter latus</name>
    <dbReference type="NCBI Taxonomy" id="2292"/>
    <lineage>
        <taxon>Bacteria</taxon>
        <taxon>Pseudomonadati</taxon>
        <taxon>Thermodesulfobacteriota</taxon>
        <taxon>Desulfobacteria</taxon>
        <taxon>Desulfobacterales</taxon>
        <taxon>Desulfobacteraceae</taxon>
        <taxon>Desulfobacter</taxon>
    </lineage>
</organism>
<dbReference type="GO" id="GO:0003676">
    <property type="term" value="F:nucleic acid binding"/>
    <property type="evidence" value="ECO:0007669"/>
    <property type="project" value="InterPro"/>
</dbReference>
<dbReference type="Pfam" id="PF01844">
    <property type="entry name" value="HNH"/>
    <property type="match status" value="1"/>
</dbReference>
<dbReference type="EMBL" id="JACADJ010000056">
    <property type="protein sequence ID" value="NWH06035.1"/>
    <property type="molecule type" value="Genomic_DNA"/>
</dbReference>